<dbReference type="Gene3D" id="3.20.20.190">
    <property type="entry name" value="Phosphatidylinositol (PI) phosphodiesterase"/>
    <property type="match status" value="1"/>
</dbReference>
<feature type="region of interest" description="Disordered" evidence="1">
    <location>
        <begin position="243"/>
        <end position="332"/>
    </location>
</feature>
<gene>
    <name evidence="3" type="ORF">U6N30_32750</name>
</gene>
<dbReference type="InterPro" id="IPR029044">
    <property type="entry name" value="Nucleotide-diphossugar_trans"/>
</dbReference>
<evidence type="ECO:0000313" key="4">
    <source>
        <dbReference type="Proteomes" id="UP001324287"/>
    </source>
</evidence>
<dbReference type="Pfam" id="PF00535">
    <property type="entry name" value="Glycos_transf_2"/>
    <property type="match status" value="1"/>
</dbReference>
<dbReference type="PANTHER" id="PTHR46211:SF13">
    <property type="entry name" value="GLYCEROPHOSPHODIESTER PHOSPHODIESTERASE 1-RELATED"/>
    <property type="match status" value="1"/>
</dbReference>
<dbReference type="SUPFAM" id="SSF53448">
    <property type="entry name" value="Nucleotide-diphospho-sugar transferases"/>
    <property type="match status" value="1"/>
</dbReference>
<evidence type="ECO:0000259" key="2">
    <source>
        <dbReference type="PROSITE" id="PS51704"/>
    </source>
</evidence>
<dbReference type="InterPro" id="IPR017946">
    <property type="entry name" value="PLC-like_Pdiesterase_TIM-brl"/>
</dbReference>
<evidence type="ECO:0000313" key="3">
    <source>
        <dbReference type="EMBL" id="WRL64260.1"/>
    </source>
</evidence>
<dbReference type="InterPro" id="IPR030395">
    <property type="entry name" value="GP_PDE_dom"/>
</dbReference>
<dbReference type="InterPro" id="IPR001173">
    <property type="entry name" value="Glyco_trans_2-like"/>
</dbReference>
<sequence>MVRPDARAWFEHRTTSASGPASVDLDALLRAKRRGGHRVSVVLPARDEETTVGRLVADLREHWMVRAPLIDELLVVDSDSTDATARVARDAGADVVAAADVLPAYGTRPGKGEALWKSLAATTGDLVVFLDADLLGDVAHYVPGLLAPLLTDPQVLYVKGCYTRPLEIGGHAQPAGGAGSPSSPPVRCSTRCGPSWPGSSSRWEASTPDAGRRWSRCRSSPATAWRWACSSTCCGLAGCPRWPRSTSASAGTRRSRSRPSAGWPGRSCPRCSPAPPTTGPVSSRSRPAGCSPSSSTTGPASCPAAAPSPSPSGPRWRRSPSTASAAPADVPTSHVVAEGECGVARTRGTATGREDPCVPRTCSAPPLTVPEVVAHRGATAAAPEHTLAAYRQAAAVGADAVECDVRLTRDGVLVCVHDRQIRRTSNGRGIVSALHLAELEQFQFGARRPRGRNRWADDEILSITDEPDVENGLVLTLDRLLAYITATPGSLRLAIETKHPTRHTRKVEEALVDCLRRYGLLGNGRPVEWAGKPAVRMMSFSQLAVRRMAELAPAVPTVQLIGKRLRPVRRELLTGSASAVGPGMALIRSDPEFVAEAHAAGKEVHVWTVNRTADMDLVRDLGVDAVITDHPDELLRRLGRDAAAS</sequence>
<feature type="compositionally biased region" description="Low complexity" evidence="1">
    <location>
        <begin position="287"/>
        <end position="305"/>
    </location>
</feature>
<name>A0ABZ1B0C2_9ACTN</name>
<accession>A0ABZ1B0C2</accession>
<dbReference type="Pfam" id="PF03009">
    <property type="entry name" value="GDPD"/>
    <property type="match status" value="1"/>
</dbReference>
<feature type="region of interest" description="Disordered" evidence="1">
    <location>
        <begin position="173"/>
        <end position="215"/>
    </location>
</feature>
<dbReference type="PANTHER" id="PTHR46211">
    <property type="entry name" value="GLYCEROPHOSPHORYL DIESTER PHOSPHODIESTERASE"/>
    <property type="match status" value="1"/>
</dbReference>
<protein>
    <submittedName>
        <fullName evidence="3">Glycerophosphodiester phosphodiesterase family protein</fullName>
    </submittedName>
</protein>
<organism evidence="3 4">
    <name type="scientific">Blastococcus brunescens</name>
    <dbReference type="NCBI Taxonomy" id="1564165"/>
    <lineage>
        <taxon>Bacteria</taxon>
        <taxon>Bacillati</taxon>
        <taxon>Actinomycetota</taxon>
        <taxon>Actinomycetes</taxon>
        <taxon>Geodermatophilales</taxon>
        <taxon>Geodermatophilaceae</taxon>
        <taxon>Blastococcus</taxon>
    </lineage>
</organism>
<feature type="compositionally biased region" description="Low complexity" evidence="1">
    <location>
        <begin position="243"/>
        <end position="262"/>
    </location>
</feature>
<dbReference type="EMBL" id="CP141261">
    <property type="protein sequence ID" value="WRL64260.1"/>
    <property type="molecule type" value="Genomic_DNA"/>
</dbReference>
<dbReference type="Proteomes" id="UP001324287">
    <property type="component" value="Chromosome"/>
</dbReference>
<dbReference type="PROSITE" id="PS51704">
    <property type="entry name" value="GP_PDE"/>
    <property type="match status" value="1"/>
</dbReference>
<dbReference type="SUPFAM" id="SSF51695">
    <property type="entry name" value="PLC-like phosphodiesterases"/>
    <property type="match status" value="1"/>
</dbReference>
<dbReference type="Gene3D" id="3.90.550.10">
    <property type="entry name" value="Spore Coat Polysaccharide Biosynthesis Protein SpsA, Chain A"/>
    <property type="match status" value="1"/>
</dbReference>
<reference evidence="3 4" key="1">
    <citation type="submission" date="2023-12" db="EMBL/GenBank/DDBJ databases">
        <title>Blastococcus brunescens sp. nov., an actonobacterium isolated from sandstone collected in sahara desert.</title>
        <authorList>
            <person name="Gtari M."/>
            <person name="Ghodhbane F."/>
        </authorList>
    </citation>
    <scope>NUCLEOTIDE SEQUENCE [LARGE SCALE GENOMIC DNA]</scope>
    <source>
        <strain evidence="3 4">BMG 8361</strain>
    </source>
</reference>
<proteinExistence type="predicted"/>
<evidence type="ECO:0000256" key="1">
    <source>
        <dbReference type="SAM" id="MobiDB-lite"/>
    </source>
</evidence>
<dbReference type="RefSeq" id="WP_324275588.1">
    <property type="nucleotide sequence ID" value="NZ_CP141261.1"/>
</dbReference>
<feature type="domain" description="GP-PDE" evidence="2">
    <location>
        <begin position="370"/>
        <end position="638"/>
    </location>
</feature>
<feature type="compositionally biased region" description="Low complexity" evidence="1">
    <location>
        <begin position="319"/>
        <end position="328"/>
    </location>
</feature>
<keyword evidence="4" id="KW-1185">Reference proteome</keyword>